<name>A0A7J7L5B3_9MAGN</name>
<comment type="caution">
    <text evidence="4">The sequence shown here is derived from an EMBL/GenBank/DDBJ whole genome shotgun (WGS) entry which is preliminary data.</text>
</comment>
<feature type="domain" description="XS" evidence="2">
    <location>
        <begin position="215"/>
        <end position="328"/>
    </location>
</feature>
<dbReference type="Gene3D" id="3.30.70.2890">
    <property type="entry name" value="XS domain"/>
    <property type="match status" value="1"/>
</dbReference>
<keyword evidence="1" id="KW-0175">Coiled coil</keyword>
<evidence type="ECO:0000256" key="1">
    <source>
        <dbReference type="SAM" id="Coils"/>
    </source>
</evidence>
<dbReference type="Pfam" id="PF03469">
    <property type="entry name" value="XH"/>
    <property type="match status" value="1"/>
</dbReference>
<dbReference type="OrthoDB" id="1892195at2759"/>
<dbReference type="GO" id="GO:0080188">
    <property type="term" value="P:gene silencing by siRNA-directed DNA methylation"/>
    <property type="evidence" value="ECO:0007669"/>
    <property type="project" value="InterPro"/>
</dbReference>
<evidence type="ECO:0000313" key="4">
    <source>
        <dbReference type="EMBL" id="KAF6137790.1"/>
    </source>
</evidence>
<evidence type="ECO:0000313" key="5">
    <source>
        <dbReference type="Proteomes" id="UP000541444"/>
    </source>
</evidence>
<evidence type="ECO:0000259" key="3">
    <source>
        <dbReference type="Pfam" id="PF03469"/>
    </source>
</evidence>
<keyword evidence="5" id="KW-1185">Reference proteome</keyword>
<proteinExistence type="predicted"/>
<organism evidence="4 5">
    <name type="scientific">Kingdonia uniflora</name>
    <dbReference type="NCBI Taxonomy" id="39325"/>
    <lineage>
        <taxon>Eukaryota</taxon>
        <taxon>Viridiplantae</taxon>
        <taxon>Streptophyta</taxon>
        <taxon>Embryophyta</taxon>
        <taxon>Tracheophyta</taxon>
        <taxon>Spermatophyta</taxon>
        <taxon>Magnoliopsida</taxon>
        <taxon>Ranunculales</taxon>
        <taxon>Circaeasteraceae</taxon>
        <taxon>Kingdonia</taxon>
    </lineage>
</organism>
<accession>A0A7J7L5B3</accession>
<dbReference type="InterPro" id="IPR005379">
    <property type="entry name" value="FDM1-5/IDN2_XH"/>
</dbReference>
<dbReference type="PANTHER" id="PTHR21596">
    <property type="entry name" value="RIBONUCLEASE P SUBUNIT P38"/>
    <property type="match status" value="1"/>
</dbReference>
<feature type="domain" description="Factor of DNA methylation 1-5/IDN2" evidence="3">
    <location>
        <begin position="607"/>
        <end position="736"/>
    </location>
</feature>
<feature type="coiled-coil region" evidence="1">
    <location>
        <begin position="361"/>
        <end position="456"/>
    </location>
</feature>
<feature type="coiled-coil region" evidence="1">
    <location>
        <begin position="492"/>
        <end position="568"/>
    </location>
</feature>
<protein>
    <submittedName>
        <fullName evidence="4">Uncharacterized protein</fullName>
    </submittedName>
</protein>
<dbReference type="Proteomes" id="UP000541444">
    <property type="component" value="Unassembled WGS sequence"/>
</dbReference>
<evidence type="ECO:0000259" key="2">
    <source>
        <dbReference type="Pfam" id="PF03468"/>
    </source>
</evidence>
<reference evidence="4 5" key="1">
    <citation type="journal article" date="2020" name="IScience">
        <title>Genome Sequencing of the Endangered Kingdonia uniflora (Circaeasteraceae, Ranunculales) Reveals Potential Mechanisms of Evolutionary Specialization.</title>
        <authorList>
            <person name="Sun Y."/>
            <person name="Deng T."/>
            <person name="Zhang A."/>
            <person name="Moore M.J."/>
            <person name="Landis J.B."/>
            <person name="Lin N."/>
            <person name="Zhang H."/>
            <person name="Zhang X."/>
            <person name="Huang J."/>
            <person name="Zhang X."/>
            <person name="Sun H."/>
            <person name="Wang H."/>
        </authorList>
    </citation>
    <scope>NUCLEOTIDE SEQUENCE [LARGE SCALE GENOMIC DNA]</scope>
    <source>
        <strain evidence="4">TB1705</strain>
        <tissue evidence="4">Leaf</tissue>
    </source>
</reference>
<dbReference type="Pfam" id="PF03468">
    <property type="entry name" value="XS"/>
    <property type="match status" value="1"/>
</dbReference>
<dbReference type="InterPro" id="IPR005380">
    <property type="entry name" value="XS_domain"/>
</dbReference>
<sequence>MYPKVENSLDIIEAEGDAHTLESGLSRDLEGSLQFTLEVKSEHDERCVWPCISMEHKVENTSDMSETKGGEHVLERDLSRDMGCPSQSPLEIIPIKTENDDERFVWPCISLDLKVENTLDTSETKGVEHALEGNLSRDMGCPSQSPLEIIPIKIENDDERFVWPCISLNLKVENTVDTSETKGDEHALEGNLSRYMGCPSQSPLDIIPIKTENDEERFVWPWIGIVVNLPIEFKGGKYVGESGSNLREQLTKQGFNPWRVTPLWNYRGHSGKAIVEFTRDWPDWPAFHNAISFEKYFKAEHFGRSEWYSKEHYGSQLYGWVAREDDYEANDIVGEHLRKIGDLKTLNDIEDEDARKTSKLVSNLSSVIEVKKSNYEEMERKVEEKSDSLRKVIETKEKLTNTYNEELKKMHSNTQINLQKIFCTHEKLRLDLESQRKELELHGKELERRKAQSEGERMKLIGEREQNAAKNDAIDMATIEEKEAAKSFLRLIEQHKREKEEHHKRIIQLEKERDAKQALELEVQQLKGILQVRKYMVCGDDLGAQEKMNKMSEELAEKEEELEYMINMSNDLMVKQYMSNIELQEARKTLIGGFKEKDLSTAVIGLKRMGELDVKPFKAACMRKYSDEEVEVNAIQFCSLWDSYLRNPEWHPFKMIKVNGNDERIINDDDEKLKELRNELGNEAVNAVKIALTEIAEYNPSGGYIVEELWNFKERRKATLKEGATVVLNKWKKQKR</sequence>
<dbReference type="AlphaFoldDB" id="A0A7J7L5B3"/>
<dbReference type="EMBL" id="JACGCM010002624">
    <property type="protein sequence ID" value="KAF6137790.1"/>
    <property type="molecule type" value="Genomic_DNA"/>
</dbReference>
<dbReference type="InterPro" id="IPR038588">
    <property type="entry name" value="XS_domain_sf"/>
</dbReference>
<dbReference type="InterPro" id="IPR045177">
    <property type="entry name" value="FDM1-5/IDN2"/>
</dbReference>
<dbReference type="PANTHER" id="PTHR21596:SF65">
    <property type="entry name" value="PROTEIN INVOLVED IN DE NOVO 2-RELATED"/>
    <property type="match status" value="1"/>
</dbReference>
<gene>
    <name evidence="4" type="ORF">GIB67_040498</name>
</gene>